<keyword evidence="1" id="KW-0812">Transmembrane</keyword>
<reference evidence="2" key="1">
    <citation type="submission" date="2015-08" db="UniProtKB">
        <authorList>
            <consortium name="WormBaseParasite"/>
        </authorList>
    </citation>
    <scope>IDENTIFICATION</scope>
</reference>
<keyword evidence="1" id="KW-0472">Membrane</keyword>
<accession>A0A0K0DZJ6</accession>
<evidence type="ECO:0000256" key="1">
    <source>
        <dbReference type="SAM" id="Phobius"/>
    </source>
</evidence>
<sequence>MELTSFVEFFKNLQNTIGWYQILFFTTYFLVISMFCLITCSICICIGHFNNVCCTNNDEPLIGDNVEILQNINETPDLLWSRSNNKAVRIRIDQLRN</sequence>
<dbReference type="AlphaFoldDB" id="A0A0K0DZJ6"/>
<proteinExistence type="predicted"/>
<organism evidence="2">
    <name type="scientific">Strongyloides stercoralis</name>
    <name type="common">Threadworm</name>
    <dbReference type="NCBI Taxonomy" id="6248"/>
    <lineage>
        <taxon>Eukaryota</taxon>
        <taxon>Metazoa</taxon>
        <taxon>Ecdysozoa</taxon>
        <taxon>Nematoda</taxon>
        <taxon>Chromadorea</taxon>
        <taxon>Rhabditida</taxon>
        <taxon>Tylenchina</taxon>
        <taxon>Panagrolaimomorpha</taxon>
        <taxon>Strongyloidoidea</taxon>
        <taxon>Strongyloididae</taxon>
        <taxon>Strongyloides</taxon>
    </lineage>
</organism>
<protein>
    <submittedName>
        <fullName evidence="2">Uncharacterized protein</fullName>
    </submittedName>
</protein>
<keyword evidence="1" id="KW-1133">Transmembrane helix</keyword>
<evidence type="ECO:0000313" key="2">
    <source>
        <dbReference type="WBParaSite" id="SSTP_0000265800.1"/>
    </source>
</evidence>
<feature type="transmembrane region" description="Helical" evidence="1">
    <location>
        <begin position="20"/>
        <end position="46"/>
    </location>
</feature>
<name>A0A0K0DZJ6_STRER</name>
<dbReference type="WBParaSite" id="SSTP_0000265800.1">
    <property type="protein sequence ID" value="SSTP_0000265800.1"/>
    <property type="gene ID" value="SSTP_0000265800"/>
</dbReference>